<dbReference type="PANTHER" id="PTHR14699:SF0">
    <property type="entry name" value="TETRATRICOPEPTIDE REPEAT PROTEIN 21 HOMOLOG"/>
    <property type="match status" value="1"/>
</dbReference>
<feature type="domain" description="Tetratricopeptide repeat protein 21A/21B C-terminal ARM" evidence="1">
    <location>
        <begin position="5"/>
        <end position="102"/>
    </location>
</feature>
<dbReference type="PANTHER" id="PTHR14699">
    <property type="entry name" value="STI2 PROTEIN-RELATED"/>
    <property type="match status" value="1"/>
</dbReference>
<dbReference type="InterPro" id="IPR056834">
    <property type="entry name" value="ARM_TT21_C"/>
</dbReference>
<dbReference type="AlphaFoldDB" id="A0A0C2FX53"/>
<proteinExistence type="predicted"/>
<dbReference type="GO" id="GO:0030991">
    <property type="term" value="C:intraciliary transport particle A"/>
    <property type="evidence" value="ECO:0007669"/>
    <property type="project" value="TreeGrafter"/>
</dbReference>
<keyword evidence="3" id="KW-1185">Reference proteome</keyword>
<dbReference type="GO" id="GO:0061512">
    <property type="term" value="P:protein localization to cilium"/>
    <property type="evidence" value="ECO:0007669"/>
    <property type="project" value="TreeGrafter"/>
</dbReference>
<dbReference type="Proteomes" id="UP000054047">
    <property type="component" value="Unassembled WGS sequence"/>
</dbReference>
<reference evidence="2 3" key="1">
    <citation type="submission" date="2013-12" db="EMBL/GenBank/DDBJ databases">
        <title>Draft genome of the parsitic nematode Ancylostoma duodenale.</title>
        <authorList>
            <person name="Mitreva M."/>
        </authorList>
    </citation>
    <scope>NUCLEOTIDE SEQUENCE [LARGE SCALE GENOMIC DNA]</scope>
    <source>
        <strain evidence="2 3">Zhejiang</strain>
    </source>
</reference>
<dbReference type="Pfam" id="PF25063">
    <property type="entry name" value="ARM_TT21_C"/>
    <property type="match status" value="1"/>
</dbReference>
<sequence length="107" mass="12005">MAAKTAERFLKEVTFKNNNSKYILMENSILVASGVRANIQRALDRLLPIVGNEGEKVSSVGAVLVVARAYMLMKQTPKAKALLKRVVGHQWTLEEADYLEKCGFYFI</sequence>
<organism evidence="2 3">
    <name type="scientific">Ancylostoma duodenale</name>
    <dbReference type="NCBI Taxonomy" id="51022"/>
    <lineage>
        <taxon>Eukaryota</taxon>
        <taxon>Metazoa</taxon>
        <taxon>Ecdysozoa</taxon>
        <taxon>Nematoda</taxon>
        <taxon>Chromadorea</taxon>
        <taxon>Rhabditida</taxon>
        <taxon>Rhabditina</taxon>
        <taxon>Rhabditomorpha</taxon>
        <taxon>Strongyloidea</taxon>
        <taxon>Ancylostomatidae</taxon>
        <taxon>Ancylostomatinae</taxon>
        <taxon>Ancylostoma</taxon>
    </lineage>
</organism>
<name>A0A0C2FX53_9BILA</name>
<accession>A0A0C2FX53</accession>
<protein>
    <recommendedName>
        <fullName evidence="1">Tetratricopeptide repeat protein 21A/21B C-terminal ARM domain-containing protein</fullName>
    </recommendedName>
</protein>
<dbReference type="GO" id="GO:0005929">
    <property type="term" value="C:cilium"/>
    <property type="evidence" value="ECO:0007669"/>
    <property type="project" value="GOC"/>
</dbReference>
<dbReference type="EMBL" id="KN753375">
    <property type="protein sequence ID" value="KIH49456.1"/>
    <property type="molecule type" value="Genomic_DNA"/>
</dbReference>
<dbReference type="OrthoDB" id="10259630at2759"/>
<dbReference type="GO" id="GO:0035721">
    <property type="term" value="P:intraciliary retrograde transport"/>
    <property type="evidence" value="ECO:0007669"/>
    <property type="project" value="TreeGrafter"/>
</dbReference>
<gene>
    <name evidence="2" type="ORF">ANCDUO_20469</name>
</gene>
<evidence type="ECO:0000259" key="1">
    <source>
        <dbReference type="Pfam" id="PF25063"/>
    </source>
</evidence>
<dbReference type="InterPro" id="IPR040364">
    <property type="entry name" value="TTC21A/TTC21B"/>
</dbReference>
<evidence type="ECO:0000313" key="2">
    <source>
        <dbReference type="EMBL" id="KIH49456.1"/>
    </source>
</evidence>
<evidence type="ECO:0000313" key="3">
    <source>
        <dbReference type="Proteomes" id="UP000054047"/>
    </source>
</evidence>